<feature type="non-terminal residue" evidence="2">
    <location>
        <position position="1"/>
    </location>
</feature>
<sequence>CASMACRSSTSSWSCPSWQSPRSRSSSCASCESA</sequence>
<organism evidence="2">
    <name type="scientific">uncultured Thermoleophilia bacterium</name>
    <dbReference type="NCBI Taxonomy" id="1497501"/>
    <lineage>
        <taxon>Bacteria</taxon>
        <taxon>Bacillati</taxon>
        <taxon>Actinomycetota</taxon>
        <taxon>Thermoleophilia</taxon>
        <taxon>environmental samples</taxon>
    </lineage>
</organism>
<dbReference type="AlphaFoldDB" id="A0A6J4UDD1"/>
<proteinExistence type="predicted"/>
<evidence type="ECO:0000256" key="1">
    <source>
        <dbReference type="SAM" id="MobiDB-lite"/>
    </source>
</evidence>
<reference evidence="2" key="1">
    <citation type="submission" date="2020-02" db="EMBL/GenBank/DDBJ databases">
        <authorList>
            <person name="Meier V. D."/>
        </authorList>
    </citation>
    <scope>NUCLEOTIDE SEQUENCE</scope>
    <source>
        <strain evidence="2">AVDCRST_MAG79</strain>
    </source>
</reference>
<feature type="region of interest" description="Disordered" evidence="1">
    <location>
        <begin position="1"/>
        <end position="34"/>
    </location>
</feature>
<name>A0A6J4UDD1_9ACTN</name>
<protein>
    <submittedName>
        <fullName evidence="2">Uncharacterized protein</fullName>
    </submittedName>
</protein>
<feature type="non-terminal residue" evidence="2">
    <location>
        <position position="34"/>
    </location>
</feature>
<evidence type="ECO:0000313" key="2">
    <source>
        <dbReference type="EMBL" id="CAA9544493.1"/>
    </source>
</evidence>
<dbReference type="EMBL" id="CADCWC010000323">
    <property type="protein sequence ID" value="CAA9544493.1"/>
    <property type="molecule type" value="Genomic_DNA"/>
</dbReference>
<accession>A0A6J4UDD1</accession>
<gene>
    <name evidence="2" type="ORF">AVDCRST_MAG79-2161</name>
</gene>